<feature type="transmembrane region" description="Helical" evidence="2">
    <location>
        <begin position="21"/>
        <end position="40"/>
    </location>
</feature>
<keyword evidence="3" id="KW-1185">Reference proteome</keyword>
<organism evidence="3 4">
    <name type="scientific">Ditylenchus dipsaci</name>
    <dbReference type="NCBI Taxonomy" id="166011"/>
    <lineage>
        <taxon>Eukaryota</taxon>
        <taxon>Metazoa</taxon>
        <taxon>Ecdysozoa</taxon>
        <taxon>Nematoda</taxon>
        <taxon>Chromadorea</taxon>
        <taxon>Rhabditida</taxon>
        <taxon>Tylenchina</taxon>
        <taxon>Tylenchomorpha</taxon>
        <taxon>Sphaerularioidea</taxon>
        <taxon>Anguinidae</taxon>
        <taxon>Anguininae</taxon>
        <taxon>Ditylenchus</taxon>
    </lineage>
</organism>
<protein>
    <submittedName>
        <fullName evidence="4">Uncharacterized protein</fullName>
    </submittedName>
</protein>
<accession>A0A915EQP6</accession>
<dbReference type="WBParaSite" id="jg9408">
    <property type="protein sequence ID" value="jg9408"/>
    <property type="gene ID" value="jg9408"/>
</dbReference>
<feature type="region of interest" description="Disordered" evidence="1">
    <location>
        <begin position="55"/>
        <end position="80"/>
    </location>
</feature>
<evidence type="ECO:0000313" key="4">
    <source>
        <dbReference type="WBParaSite" id="jg9408"/>
    </source>
</evidence>
<reference evidence="4" key="1">
    <citation type="submission" date="2022-11" db="UniProtKB">
        <authorList>
            <consortium name="WormBaseParasite"/>
        </authorList>
    </citation>
    <scope>IDENTIFICATION</scope>
</reference>
<dbReference type="AlphaFoldDB" id="A0A915EQP6"/>
<evidence type="ECO:0000313" key="3">
    <source>
        <dbReference type="Proteomes" id="UP000887574"/>
    </source>
</evidence>
<feature type="compositionally biased region" description="Low complexity" evidence="1">
    <location>
        <begin position="63"/>
        <end position="80"/>
    </location>
</feature>
<evidence type="ECO:0000256" key="2">
    <source>
        <dbReference type="SAM" id="Phobius"/>
    </source>
</evidence>
<name>A0A915EQP6_9BILA</name>
<keyword evidence="2" id="KW-0472">Membrane</keyword>
<sequence length="80" mass="9080">MNTTQKHIMDSTERFARRVAVVFYISATVAFLPVIVFTMWGDDKRQWWAGNTPSTTTENSFYKSQLDSQSTTSSSKSAHP</sequence>
<dbReference type="Proteomes" id="UP000887574">
    <property type="component" value="Unplaced"/>
</dbReference>
<keyword evidence="2" id="KW-1133">Transmembrane helix</keyword>
<evidence type="ECO:0000256" key="1">
    <source>
        <dbReference type="SAM" id="MobiDB-lite"/>
    </source>
</evidence>
<proteinExistence type="predicted"/>
<keyword evidence="2" id="KW-0812">Transmembrane</keyword>